<evidence type="ECO:0000256" key="1">
    <source>
        <dbReference type="SAM" id="MobiDB-lite"/>
    </source>
</evidence>
<keyword evidence="3" id="KW-1185">Reference proteome</keyword>
<reference evidence="2" key="1">
    <citation type="submission" date="2022-07" db="EMBL/GenBank/DDBJ databases">
        <title>Complete Genome Sequence of the Radioresistant Bacterium Deinococcus aetherius ST0316, Isolated from the Air Dust collected in Lower Stratosphere above Japan.</title>
        <authorList>
            <person name="Satoh K."/>
            <person name="Hagiwara K."/>
            <person name="Katsumata K."/>
            <person name="Kubo A."/>
            <person name="Yokobori S."/>
            <person name="Yamagishi A."/>
            <person name="Oono Y."/>
            <person name="Narumi I."/>
        </authorList>
    </citation>
    <scope>NUCLEOTIDE SEQUENCE</scope>
    <source>
        <strain evidence="2">ST0316</strain>
    </source>
</reference>
<accession>A0ABN6RED5</accession>
<evidence type="ECO:0000313" key="3">
    <source>
        <dbReference type="Proteomes" id="UP001064971"/>
    </source>
</evidence>
<name>A0ABN6RED5_9DEIO</name>
<feature type="region of interest" description="Disordered" evidence="1">
    <location>
        <begin position="58"/>
        <end position="86"/>
    </location>
</feature>
<evidence type="ECO:0000313" key="2">
    <source>
        <dbReference type="EMBL" id="BDP41145.1"/>
    </source>
</evidence>
<dbReference type="RefSeq" id="WP_264776928.1">
    <property type="nucleotide sequence ID" value="NZ_AP026560.1"/>
</dbReference>
<dbReference type="Proteomes" id="UP001064971">
    <property type="component" value="Chromosome"/>
</dbReference>
<evidence type="ECO:0008006" key="4">
    <source>
        <dbReference type="Google" id="ProtNLM"/>
    </source>
</evidence>
<proteinExistence type="predicted"/>
<dbReference type="EMBL" id="AP026560">
    <property type="protein sequence ID" value="BDP41145.1"/>
    <property type="molecule type" value="Genomic_DNA"/>
</dbReference>
<organism evidence="2 3">
    <name type="scientific">Deinococcus aetherius</name>
    <dbReference type="NCBI Taxonomy" id="200252"/>
    <lineage>
        <taxon>Bacteria</taxon>
        <taxon>Thermotogati</taxon>
        <taxon>Deinococcota</taxon>
        <taxon>Deinococci</taxon>
        <taxon>Deinococcales</taxon>
        <taxon>Deinococcaceae</taxon>
        <taxon>Deinococcus</taxon>
    </lineage>
</organism>
<sequence length="158" mass="17487">MPGEILTHAEMCAREGVRLRRGMNFRVRVGHSVLLMSARPGAPYRDRLSEDGTVLRYEGHDAPPSLRGGQDPKTLDQPLHTPGGRPTQNGLFFGAALAARAGEAPPERVRVYEKLRPGEWLDRGLFLLTDAVQEHDGTRRVFVFRLVVVGEEDTPAPP</sequence>
<gene>
    <name evidence="2" type="ORF">DAETH_11140</name>
</gene>
<protein>
    <recommendedName>
        <fullName evidence="4">YDG domain-containing protein</fullName>
    </recommendedName>
</protein>